<feature type="region of interest" description="Disordered" evidence="1">
    <location>
        <begin position="168"/>
        <end position="232"/>
    </location>
</feature>
<protein>
    <submittedName>
        <fullName evidence="2">Uncharacterized protein</fullName>
    </submittedName>
</protein>
<dbReference type="GeneID" id="300578526"/>
<reference evidence="2 3" key="1">
    <citation type="submission" date="2018-01" db="EMBL/GenBank/DDBJ databases">
        <title>Genome characterization of the sugarcane-associated fungus Trichoderma ghanense CCMA-1212 and their application in lignocelulose bioconversion.</title>
        <authorList>
            <person name="Steindorff A.S."/>
            <person name="Mendes T.D."/>
            <person name="Vilela E.S.D."/>
            <person name="Rodrigues D.S."/>
            <person name="Formighieri E.F."/>
            <person name="Melo I.S."/>
            <person name="Favaro L.C.L."/>
        </authorList>
    </citation>
    <scope>NUCLEOTIDE SEQUENCE [LARGE SCALE GENOMIC DNA]</scope>
    <source>
        <strain evidence="2 3">CCMA-1212</strain>
    </source>
</reference>
<comment type="caution">
    <text evidence="2">The sequence shown here is derived from an EMBL/GenBank/DDBJ whole genome shotgun (WGS) entry which is preliminary data.</text>
</comment>
<dbReference type="RefSeq" id="XP_073557445.1">
    <property type="nucleotide sequence ID" value="XM_073704076.1"/>
</dbReference>
<gene>
    <name evidence="2" type="ORF">CCMA1212_006883</name>
</gene>
<organism evidence="2 3">
    <name type="scientific">Trichoderma ghanense</name>
    <dbReference type="NCBI Taxonomy" id="65468"/>
    <lineage>
        <taxon>Eukaryota</taxon>
        <taxon>Fungi</taxon>
        <taxon>Dikarya</taxon>
        <taxon>Ascomycota</taxon>
        <taxon>Pezizomycotina</taxon>
        <taxon>Sordariomycetes</taxon>
        <taxon>Hypocreomycetidae</taxon>
        <taxon>Hypocreales</taxon>
        <taxon>Hypocreaceae</taxon>
        <taxon>Trichoderma</taxon>
    </lineage>
</organism>
<feature type="region of interest" description="Disordered" evidence="1">
    <location>
        <begin position="22"/>
        <end position="55"/>
    </location>
</feature>
<sequence>MLQPPSGFTSTSRKFVTGTVKRGADWGKTRQPQQLSPPLLHSRQSPVAGRSGYGDAQDGRRMFDEACPTSVCFLLSSDQSVLASTIKFVTASSILHPVDRSRCPSLPTRDIPFHSLFLLFPFRLDPLPFHPLVPSSFVLCFFQDTATKRRSVSLLLYEARGTGFEPNTNQIIDPGWIRPESPPETNPGLSATEKGGAASGRTGRRREAFAGEPSTIRSCAPCPTTADDTIIP</sequence>
<evidence type="ECO:0000256" key="1">
    <source>
        <dbReference type="SAM" id="MobiDB-lite"/>
    </source>
</evidence>
<keyword evidence="3" id="KW-1185">Reference proteome</keyword>
<evidence type="ECO:0000313" key="3">
    <source>
        <dbReference type="Proteomes" id="UP001642720"/>
    </source>
</evidence>
<name>A0ABY2H0R6_9HYPO</name>
<dbReference type="Proteomes" id="UP001642720">
    <property type="component" value="Unassembled WGS sequence"/>
</dbReference>
<proteinExistence type="predicted"/>
<dbReference type="EMBL" id="PPTA01000009">
    <property type="protein sequence ID" value="TFB01244.1"/>
    <property type="molecule type" value="Genomic_DNA"/>
</dbReference>
<accession>A0ABY2H0R6</accession>
<evidence type="ECO:0000313" key="2">
    <source>
        <dbReference type="EMBL" id="TFB01244.1"/>
    </source>
</evidence>